<gene>
    <name evidence="2" type="ORF">Nepgr_031707</name>
</gene>
<reference evidence="2" key="1">
    <citation type="submission" date="2023-05" db="EMBL/GenBank/DDBJ databases">
        <title>Nepenthes gracilis genome sequencing.</title>
        <authorList>
            <person name="Fukushima K."/>
        </authorList>
    </citation>
    <scope>NUCLEOTIDE SEQUENCE</scope>
    <source>
        <strain evidence="2">SING2019-196</strain>
    </source>
</reference>
<feature type="compositionally biased region" description="Basic and acidic residues" evidence="1">
    <location>
        <begin position="65"/>
        <end position="77"/>
    </location>
</feature>
<dbReference type="Proteomes" id="UP001279734">
    <property type="component" value="Unassembled WGS sequence"/>
</dbReference>
<evidence type="ECO:0000313" key="3">
    <source>
        <dbReference type="Proteomes" id="UP001279734"/>
    </source>
</evidence>
<organism evidence="2 3">
    <name type="scientific">Nepenthes gracilis</name>
    <name type="common">Slender pitcher plant</name>
    <dbReference type="NCBI Taxonomy" id="150966"/>
    <lineage>
        <taxon>Eukaryota</taxon>
        <taxon>Viridiplantae</taxon>
        <taxon>Streptophyta</taxon>
        <taxon>Embryophyta</taxon>
        <taxon>Tracheophyta</taxon>
        <taxon>Spermatophyta</taxon>
        <taxon>Magnoliopsida</taxon>
        <taxon>eudicotyledons</taxon>
        <taxon>Gunneridae</taxon>
        <taxon>Pentapetalae</taxon>
        <taxon>Caryophyllales</taxon>
        <taxon>Nepenthaceae</taxon>
        <taxon>Nepenthes</taxon>
    </lineage>
</organism>
<evidence type="ECO:0000313" key="2">
    <source>
        <dbReference type="EMBL" id="GMH29864.1"/>
    </source>
</evidence>
<proteinExistence type="predicted"/>
<dbReference type="EMBL" id="BSYO01000037">
    <property type="protein sequence ID" value="GMH29864.1"/>
    <property type="molecule type" value="Genomic_DNA"/>
</dbReference>
<name>A0AAD3Y7B6_NEPGR</name>
<protein>
    <submittedName>
        <fullName evidence="2">Uncharacterized protein</fullName>
    </submittedName>
</protein>
<feature type="region of interest" description="Disordered" evidence="1">
    <location>
        <begin position="57"/>
        <end position="84"/>
    </location>
</feature>
<sequence>MDDGANFSKRRLLALHKLSSTEPFFLGLLSSSFPWSNHNGGLHSSSNDVTASSRMAMVEPSRMTPSRDSRDGARDYEGLASPTGGLQPNPMRYLVSSGVLFECHQPPLGPWNTKRWKDKFFFLADRPCWPPEPYLNDSFTNLDLHSYLPRTLRRPRAT</sequence>
<keyword evidence="3" id="KW-1185">Reference proteome</keyword>
<evidence type="ECO:0000256" key="1">
    <source>
        <dbReference type="SAM" id="MobiDB-lite"/>
    </source>
</evidence>
<dbReference type="AlphaFoldDB" id="A0AAD3Y7B6"/>
<comment type="caution">
    <text evidence="2">The sequence shown here is derived from an EMBL/GenBank/DDBJ whole genome shotgun (WGS) entry which is preliminary data.</text>
</comment>
<accession>A0AAD3Y7B6</accession>